<keyword evidence="2" id="KW-0597">Phosphoprotein</keyword>
<dbReference type="Pfam" id="PF00072">
    <property type="entry name" value="Response_reg"/>
    <property type="match status" value="1"/>
</dbReference>
<dbReference type="EMBL" id="JAIVFP010000001">
    <property type="protein sequence ID" value="MCI4684870.1"/>
    <property type="molecule type" value="Genomic_DNA"/>
</dbReference>
<evidence type="ECO:0000259" key="4">
    <source>
        <dbReference type="PROSITE" id="PS50110"/>
    </source>
</evidence>
<evidence type="ECO:0000256" key="3">
    <source>
        <dbReference type="PROSITE-ProRule" id="PRU01091"/>
    </source>
</evidence>
<proteinExistence type="predicted"/>
<protein>
    <submittedName>
        <fullName evidence="6">Response regulator transcription factor</fullName>
    </submittedName>
</protein>
<dbReference type="RefSeq" id="WP_243068747.1">
    <property type="nucleotide sequence ID" value="NZ_JAIVFK010000022.1"/>
</dbReference>
<dbReference type="InterPro" id="IPR001867">
    <property type="entry name" value="OmpR/PhoB-type_DNA-bd"/>
</dbReference>
<evidence type="ECO:0000313" key="6">
    <source>
        <dbReference type="EMBL" id="MCI4684870.1"/>
    </source>
</evidence>
<dbReference type="Gene3D" id="3.40.50.2300">
    <property type="match status" value="1"/>
</dbReference>
<name>A0ABS9ZC48_9HYPH</name>
<dbReference type="SMART" id="SM00862">
    <property type="entry name" value="Trans_reg_C"/>
    <property type="match status" value="1"/>
</dbReference>
<evidence type="ECO:0000256" key="2">
    <source>
        <dbReference type="PROSITE-ProRule" id="PRU00169"/>
    </source>
</evidence>
<dbReference type="PROSITE" id="PS51755">
    <property type="entry name" value="OMPR_PHOB"/>
    <property type="match status" value="1"/>
</dbReference>
<sequence>MHGSKQSIYVSEDEKELAQAIIKELSGRYRVFWSETGAEAVEAALSGRATVLVMDRKLKGADGLALLEMLRASGNRTPVLMISAMGGVDDRVAGLRAGGDDYLVKPFAMVEFSARVDALARREACANAPHLRAGPLEMDLIARRVLREGRSIDLLPREFKLLEYFMRRPGQVVTRKMLLEDVWNYRFNTQTNVVDVHIRNLRVKLDAPGEKKLIVNLRGEGFVLDVAA</sequence>
<dbReference type="CDD" id="cd00383">
    <property type="entry name" value="trans_reg_C"/>
    <property type="match status" value="1"/>
</dbReference>
<dbReference type="Pfam" id="PF00486">
    <property type="entry name" value="Trans_reg_C"/>
    <property type="match status" value="1"/>
</dbReference>
<dbReference type="InterPro" id="IPR001789">
    <property type="entry name" value="Sig_transdc_resp-reg_receiver"/>
</dbReference>
<evidence type="ECO:0000259" key="5">
    <source>
        <dbReference type="PROSITE" id="PS51755"/>
    </source>
</evidence>
<reference evidence="6" key="1">
    <citation type="journal article" date="2022" name="ISME J.">
        <title>Identification of active gaseous-alkane degraders at natural gas seeps.</title>
        <authorList>
            <person name="Farhan Ul Haque M."/>
            <person name="Hernandez M."/>
            <person name="Crombie A.T."/>
            <person name="Murrell J.C."/>
        </authorList>
    </citation>
    <scope>NUCLEOTIDE SEQUENCE</scope>
    <source>
        <strain evidence="6">PC2</strain>
    </source>
</reference>
<dbReference type="SMART" id="SM00448">
    <property type="entry name" value="REC"/>
    <property type="match status" value="1"/>
</dbReference>
<dbReference type="PROSITE" id="PS50110">
    <property type="entry name" value="RESPONSE_REGULATORY"/>
    <property type="match status" value="1"/>
</dbReference>
<feature type="domain" description="OmpR/PhoB-type" evidence="5">
    <location>
        <begin position="128"/>
        <end position="226"/>
    </location>
</feature>
<dbReference type="Gene3D" id="6.10.250.690">
    <property type="match status" value="1"/>
</dbReference>
<evidence type="ECO:0000313" key="7">
    <source>
        <dbReference type="Proteomes" id="UP001139104"/>
    </source>
</evidence>
<dbReference type="InterPro" id="IPR036388">
    <property type="entry name" value="WH-like_DNA-bd_sf"/>
</dbReference>
<dbReference type="InterPro" id="IPR039420">
    <property type="entry name" value="WalR-like"/>
</dbReference>
<gene>
    <name evidence="6" type="ORF">K2U94_19205</name>
</gene>
<accession>A0ABS9ZC48</accession>
<dbReference type="InterPro" id="IPR016032">
    <property type="entry name" value="Sig_transdc_resp-reg_C-effctor"/>
</dbReference>
<dbReference type="Gene3D" id="1.10.10.10">
    <property type="entry name" value="Winged helix-like DNA-binding domain superfamily/Winged helix DNA-binding domain"/>
    <property type="match status" value="1"/>
</dbReference>
<feature type="domain" description="Response regulatory" evidence="4">
    <location>
        <begin position="7"/>
        <end position="120"/>
    </location>
</feature>
<dbReference type="PANTHER" id="PTHR48111:SF76">
    <property type="entry name" value="TWO-COMPONENT RESPONSE REGULATOR"/>
    <property type="match status" value="1"/>
</dbReference>
<keyword evidence="7" id="KW-1185">Reference proteome</keyword>
<keyword evidence="1 3" id="KW-0238">DNA-binding</keyword>
<dbReference type="InterPro" id="IPR011006">
    <property type="entry name" value="CheY-like_superfamily"/>
</dbReference>
<organism evidence="6 7">
    <name type="scientific">Candidatus Rhodoblastus alkanivorans</name>
    <dbReference type="NCBI Taxonomy" id="2954117"/>
    <lineage>
        <taxon>Bacteria</taxon>
        <taxon>Pseudomonadati</taxon>
        <taxon>Pseudomonadota</taxon>
        <taxon>Alphaproteobacteria</taxon>
        <taxon>Hyphomicrobiales</taxon>
        <taxon>Rhodoblastaceae</taxon>
        <taxon>Rhodoblastus</taxon>
    </lineage>
</organism>
<evidence type="ECO:0000256" key="1">
    <source>
        <dbReference type="ARBA" id="ARBA00023125"/>
    </source>
</evidence>
<feature type="DNA-binding region" description="OmpR/PhoB-type" evidence="3">
    <location>
        <begin position="128"/>
        <end position="226"/>
    </location>
</feature>
<dbReference type="Proteomes" id="UP001139104">
    <property type="component" value="Unassembled WGS sequence"/>
</dbReference>
<dbReference type="SUPFAM" id="SSF46894">
    <property type="entry name" value="C-terminal effector domain of the bipartite response regulators"/>
    <property type="match status" value="1"/>
</dbReference>
<feature type="modified residue" description="4-aspartylphosphate" evidence="2">
    <location>
        <position position="55"/>
    </location>
</feature>
<comment type="caution">
    <text evidence="6">The sequence shown here is derived from an EMBL/GenBank/DDBJ whole genome shotgun (WGS) entry which is preliminary data.</text>
</comment>
<dbReference type="SUPFAM" id="SSF52172">
    <property type="entry name" value="CheY-like"/>
    <property type="match status" value="1"/>
</dbReference>
<dbReference type="PANTHER" id="PTHR48111">
    <property type="entry name" value="REGULATOR OF RPOS"/>
    <property type="match status" value="1"/>
</dbReference>